<evidence type="ECO:0000313" key="2">
    <source>
        <dbReference type="Proteomes" id="UP000271098"/>
    </source>
</evidence>
<dbReference type="OrthoDB" id="28894at2759"/>
<name>A0A3P7PNA3_9BILA</name>
<sequence length="126" mass="14574">MESKRMENYGRSKPIAEKAAWNYWNTLPEASRFQLTVLNPTFVTGPVLSDQDHGSATFYCYGALKRFHLTREKAIDVRLVAPKHTSVHGYTVFMLVTLNRLFLYRGKYSSLLERSKVSRCEYESLS</sequence>
<proteinExistence type="predicted"/>
<evidence type="ECO:0008006" key="3">
    <source>
        <dbReference type="Google" id="ProtNLM"/>
    </source>
</evidence>
<evidence type="ECO:0000313" key="1">
    <source>
        <dbReference type="EMBL" id="VDN21402.1"/>
    </source>
</evidence>
<dbReference type="EMBL" id="UYRT01079793">
    <property type="protein sequence ID" value="VDN21402.1"/>
    <property type="molecule type" value="Genomic_DNA"/>
</dbReference>
<dbReference type="Gene3D" id="3.40.50.720">
    <property type="entry name" value="NAD(P)-binding Rossmann-like Domain"/>
    <property type="match status" value="1"/>
</dbReference>
<organism evidence="1 2">
    <name type="scientific">Gongylonema pulchrum</name>
    <dbReference type="NCBI Taxonomy" id="637853"/>
    <lineage>
        <taxon>Eukaryota</taxon>
        <taxon>Metazoa</taxon>
        <taxon>Ecdysozoa</taxon>
        <taxon>Nematoda</taxon>
        <taxon>Chromadorea</taxon>
        <taxon>Rhabditida</taxon>
        <taxon>Spirurina</taxon>
        <taxon>Spiruromorpha</taxon>
        <taxon>Spiruroidea</taxon>
        <taxon>Gongylonematidae</taxon>
        <taxon>Gongylonema</taxon>
    </lineage>
</organism>
<accession>A0A3P7PNA3</accession>
<protein>
    <recommendedName>
        <fullName evidence="3">Epimerase domain-containing protein</fullName>
    </recommendedName>
</protein>
<reference evidence="1 2" key="1">
    <citation type="submission" date="2018-11" db="EMBL/GenBank/DDBJ databases">
        <authorList>
            <consortium name="Pathogen Informatics"/>
        </authorList>
    </citation>
    <scope>NUCLEOTIDE SEQUENCE [LARGE SCALE GENOMIC DNA]</scope>
</reference>
<dbReference type="AlphaFoldDB" id="A0A3P7PNA3"/>
<dbReference type="Proteomes" id="UP000271098">
    <property type="component" value="Unassembled WGS sequence"/>
</dbReference>
<gene>
    <name evidence="1" type="ORF">GPUH_LOCUS12969</name>
</gene>
<keyword evidence="2" id="KW-1185">Reference proteome</keyword>